<evidence type="ECO:0000259" key="2">
    <source>
        <dbReference type="Pfam" id="PF25967"/>
    </source>
</evidence>
<feature type="region of interest" description="Disordered" evidence="1">
    <location>
        <begin position="206"/>
        <end position="243"/>
    </location>
</feature>
<reference evidence="3 4" key="1">
    <citation type="submission" date="2017-04" db="EMBL/GenBank/DDBJ databases">
        <authorList>
            <person name="Afonso C.L."/>
            <person name="Miller P.J."/>
            <person name="Scott M.A."/>
            <person name="Spackman E."/>
            <person name="Goraichik I."/>
            <person name="Dimitrov K.M."/>
            <person name="Suarez D.L."/>
            <person name="Swayne D.E."/>
        </authorList>
    </citation>
    <scope>NUCLEOTIDE SEQUENCE [LARGE SCALE GENOMIC DNA]</scope>
    <source>
        <strain evidence="4">XA(T)</strain>
    </source>
</reference>
<dbReference type="Pfam" id="PF25967">
    <property type="entry name" value="RND-MFP_C"/>
    <property type="match status" value="1"/>
</dbReference>
<feature type="compositionally biased region" description="Gly residues" evidence="1">
    <location>
        <begin position="210"/>
        <end position="237"/>
    </location>
</feature>
<accession>A0A1X9LGH1</accession>
<dbReference type="PANTHER" id="PTHR30469">
    <property type="entry name" value="MULTIDRUG RESISTANCE PROTEIN MDTA"/>
    <property type="match status" value="1"/>
</dbReference>
<dbReference type="GO" id="GO:0015562">
    <property type="term" value="F:efflux transmembrane transporter activity"/>
    <property type="evidence" value="ECO:0007669"/>
    <property type="project" value="TreeGrafter"/>
</dbReference>
<name>A0A1X9LGH1_9MICO</name>
<feature type="domain" description="Multidrug resistance protein MdtA-like C-terminal permuted SH3" evidence="2">
    <location>
        <begin position="271"/>
        <end position="323"/>
    </location>
</feature>
<dbReference type="PANTHER" id="PTHR30469:SF33">
    <property type="entry name" value="SLR1207 PROTEIN"/>
    <property type="match status" value="1"/>
</dbReference>
<evidence type="ECO:0000313" key="3">
    <source>
        <dbReference type="EMBL" id="ARJ04227.1"/>
    </source>
</evidence>
<dbReference type="Gene3D" id="2.40.420.20">
    <property type="match status" value="1"/>
</dbReference>
<dbReference type="STRING" id="1619308.B5808_02535"/>
<dbReference type="SUPFAM" id="SSF111369">
    <property type="entry name" value="HlyD-like secretion proteins"/>
    <property type="match status" value="1"/>
</dbReference>
<dbReference type="AlphaFoldDB" id="A0A1X9LGH1"/>
<dbReference type="EMBL" id="CP020715">
    <property type="protein sequence ID" value="ARJ04227.1"/>
    <property type="molecule type" value="Genomic_DNA"/>
</dbReference>
<evidence type="ECO:0000256" key="1">
    <source>
        <dbReference type="SAM" id="MobiDB-lite"/>
    </source>
</evidence>
<gene>
    <name evidence="3" type="ORF">B5808_02535</name>
</gene>
<dbReference type="Gene3D" id="2.40.50.100">
    <property type="match status" value="1"/>
</dbReference>
<dbReference type="KEGG" id="cphy:B5808_02535"/>
<keyword evidence="4" id="KW-1185">Reference proteome</keyword>
<dbReference type="RefSeq" id="WP_085018145.1">
    <property type="nucleotide sequence ID" value="NZ_BMHD01000001.1"/>
</dbReference>
<proteinExistence type="predicted"/>
<dbReference type="InterPro" id="IPR058627">
    <property type="entry name" value="MdtA-like_C"/>
</dbReference>
<dbReference type="GO" id="GO:1990281">
    <property type="term" value="C:efflux pump complex"/>
    <property type="evidence" value="ECO:0007669"/>
    <property type="project" value="TreeGrafter"/>
</dbReference>
<evidence type="ECO:0000313" key="4">
    <source>
        <dbReference type="Proteomes" id="UP000192775"/>
    </source>
</evidence>
<dbReference type="Proteomes" id="UP000192775">
    <property type="component" value="Chromosome"/>
</dbReference>
<sequence>MDAARRWVFPILRLVLVAVVAVALCKLAFFPDHPAEADLAVPTGEVTAPTVVVAKGSIANDVVVDATVSADPAVPVKATAAGTVDEVFVAEGAAVAAGDVVYDVKVEIERDPADSVDAEGKPLPVRYRYVDVTAPIGGTVSSLGVIEGQTVSIGEATAQVAPPTYSVSGTLAPEQRYRLVSAPTEAQVAITAGPAPFTCSGLRIQNPLQGAGGQGGGSDPSGGSAGGLGATGGGSGGSSTTTVTCPIPDGVTVFPGLTATMTLSGGKADGVLIVPTTAVQGAAQSGTVWVVAPDGTQEERPIGLGLTDGSQVEVTGGLDEGETILQFAPGAAAVVDEGMGGCVSLPSGGSVCGMTP</sequence>
<organism evidence="3 4">
    <name type="scientific">Cnuibacter physcomitrellae</name>
    <dbReference type="NCBI Taxonomy" id="1619308"/>
    <lineage>
        <taxon>Bacteria</taxon>
        <taxon>Bacillati</taxon>
        <taxon>Actinomycetota</taxon>
        <taxon>Actinomycetes</taxon>
        <taxon>Micrococcales</taxon>
        <taxon>Microbacteriaceae</taxon>
        <taxon>Cnuibacter</taxon>
    </lineage>
</organism>
<protein>
    <recommendedName>
        <fullName evidence="2">Multidrug resistance protein MdtA-like C-terminal permuted SH3 domain-containing protein</fullName>
    </recommendedName>
</protein>